<dbReference type="InterPro" id="IPR008077">
    <property type="entry name" value="GPCR_2_brain_angio_inhib"/>
</dbReference>
<evidence type="ECO:0000259" key="20">
    <source>
        <dbReference type="PROSITE" id="PS50835"/>
    </source>
</evidence>
<feature type="transmembrane region" description="Helical" evidence="16">
    <location>
        <begin position="936"/>
        <end position="956"/>
    </location>
</feature>
<dbReference type="PROSITE" id="PS50227">
    <property type="entry name" value="G_PROTEIN_RECEP_F2_3"/>
    <property type="match status" value="1"/>
</dbReference>
<dbReference type="EMBL" id="CALNXK010000028">
    <property type="protein sequence ID" value="CAH3115334.1"/>
    <property type="molecule type" value="Genomic_DNA"/>
</dbReference>
<feature type="domain" description="G-protein coupled receptors family 2 profile 1" evidence="18">
    <location>
        <begin position="517"/>
        <end position="597"/>
    </location>
</feature>
<evidence type="ECO:0000256" key="3">
    <source>
        <dbReference type="ARBA" id="ARBA00022475"/>
    </source>
</evidence>
<dbReference type="CDD" id="cd15040">
    <property type="entry name" value="7tmB2_Adhesion"/>
    <property type="match status" value="1"/>
</dbReference>
<dbReference type="Gene3D" id="1.25.40.610">
    <property type="match status" value="1"/>
</dbReference>
<dbReference type="PANTHER" id="PTHR12011">
    <property type="entry name" value="ADHESION G-PROTEIN COUPLED RECEPTOR"/>
    <property type="match status" value="1"/>
</dbReference>
<dbReference type="Gene3D" id="2.60.40.10">
    <property type="entry name" value="Immunoglobulins"/>
    <property type="match status" value="1"/>
</dbReference>
<keyword evidence="22" id="KW-1185">Reference proteome</keyword>
<dbReference type="Pfam" id="PF07679">
    <property type="entry name" value="I-set"/>
    <property type="match status" value="1"/>
</dbReference>
<protein>
    <submittedName>
        <fullName evidence="21">Uncharacterized protein</fullName>
    </submittedName>
</protein>
<keyword evidence="10 16" id="KW-0472">Membrane</keyword>
<keyword evidence="4" id="KW-0597">Phosphoprotein</keyword>
<feature type="compositionally biased region" description="Basic and acidic residues" evidence="15">
    <location>
        <begin position="1292"/>
        <end position="1308"/>
    </location>
</feature>
<reference evidence="21 22" key="1">
    <citation type="submission" date="2022-05" db="EMBL/GenBank/DDBJ databases">
        <authorList>
            <consortium name="Genoscope - CEA"/>
            <person name="William W."/>
        </authorList>
    </citation>
    <scope>NUCLEOTIDE SEQUENCE [LARGE SCALE GENOMIC DNA]</scope>
</reference>
<dbReference type="Gene3D" id="4.10.1240.10">
    <property type="entry name" value="GPCR, family 2, extracellular hormone receptor domain"/>
    <property type="match status" value="1"/>
</dbReference>
<gene>
    <name evidence="21" type="ORF">PLOB_00023578</name>
</gene>
<evidence type="ECO:0000256" key="11">
    <source>
        <dbReference type="ARBA" id="ARBA00023157"/>
    </source>
</evidence>
<keyword evidence="5 16" id="KW-0812">Transmembrane</keyword>
<dbReference type="Proteomes" id="UP001159405">
    <property type="component" value="Unassembled WGS sequence"/>
</dbReference>
<feature type="domain" description="Ig-like" evidence="20">
    <location>
        <begin position="343"/>
        <end position="437"/>
    </location>
</feature>
<dbReference type="SUPFAM" id="SSF81321">
    <property type="entry name" value="Family A G protein-coupled receptor-like"/>
    <property type="match status" value="1"/>
</dbReference>
<feature type="compositionally biased region" description="Basic residues" evidence="15">
    <location>
        <begin position="1271"/>
        <end position="1286"/>
    </location>
</feature>
<evidence type="ECO:0000313" key="21">
    <source>
        <dbReference type="EMBL" id="CAH3115334.1"/>
    </source>
</evidence>
<keyword evidence="8 16" id="KW-1133">Transmembrane helix</keyword>
<evidence type="ECO:0000256" key="6">
    <source>
        <dbReference type="ARBA" id="ARBA00022729"/>
    </source>
</evidence>
<keyword evidence="3" id="KW-1003">Cell membrane</keyword>
<accession>A0ABN8NP22</accession>
<feature type="transmembrane region" description="Helical" evidence="16">
    <location>
        <begin position="1116"/>
        <end position="1139"/>
    </location>
</feature>
<dbReference type="Gene3D" id="2.60.120.200">
    <property type="match status" value="1"/>
</dbReference>
<evidence type="ECO:0000256" key="13">
    <source>
        <dbReference type="ARBA" id="ARBA00023180"/>
    </source>
</evidence>
<dbReference type="Pfam" id="PF00002">
    <property type="entry name" value="7tm_2"/>
    <property type="match status" value="1"/>
</dbReference>
<dbReference type="PROSITE" id="PS50221">
    <property type="entry name" value="GAIN_B"/>
    <property type="match status" value="1"/>
</dbReference>
<evidence type="ECO:0000259" key="17">
    <source>
        <dbReference type="PROSITE" id="PS50221"/>
    </source>
</evidence>
<evidence type="ECO:0000256" key="10">
    <source>
        <dbReference type="ARBA" id="ARBA00023136"/>
    </source>
</evidence>
<feature type="region of interest" description="Disordered" evidence="15">
    <location>
        <begin position="1372"/>
        <end position="1527"/>
    </location>
</feature>
<evidence type="ECO:0000259" key="18">
    <source>
        <dbReference type="PROSITE" id="PS50227"/>
    </source>
</evidence>
<evidence type="ECO:0000256" key="4">
    <source>
        <dbReference type="ARBA" id="ARBA00022553"/>
    </source>
</evidence>
<feature type="transmembrane region" description="Helical" evidence="16">
    <location>
        <begin position="1044"/>
        <end position="1068"/>
    </location>
</feature>
<evidence type="ECO:0000259" key="19">
    <source>
        <dbReference type="PROSITE" id="PS50261"/>
    </source>
</evidence>
<feature type="region of interest" description="Disordered" evidence="15">
    <location>
        <begin position="1261"/>
        <end position="1312"/>
    </location>
</feature>
<keyword evidence="6" id="KW-0732">Signal</keyword>
<feature type="compositionally biased region" description="Polar residues" evidence="15">
    <location>
        <begin position="1192"/>
        <end position="1209"/>
    </location>
</feature>
<dbReference type="InterPro" id="IPR003598">
    <property type="entry name" value="Ig_sub2"/>
</dbReference>
<comment type="similarity">
    <text evidence="2">Belongs to the G-protein coupled receptor 2 family. Adhesion G-protein coupled receptor (ADGR) subfamily.</text>
</comment>
<keyword evidence="9" id="KW-0297">G-protein coupled receptor</keyword>
<feature type="region of interest" description="Disordered" evidence="15">
    <location>
        <begin position="1192"/>
        <end position="1211"/>
    </location>
</feature>
<feature type="transmembrane region" description="Helical" evidence="16">
    <location>
        <begin position="1089"/>
        <end position="1110"/>
    </location>
</feature>
<evidence type="ECO:0000256" key="14">
    <source>
        <dbReference type="ARBA" id="ARBA00023224"/>
    </source>
</evidence>
<dbReference type="SUPFAM" id="SSF48726">
    <property type="entry name" value="Immunoglobulin"/>
    <property type="match status" value="1"/>
</dbReference>
<keyword evidence="14" id="KW-0807">Transducer</keyword>
<dbReference type="PANTHER" id="PTHR12011:SF347">
    <property type="entry name" value="FI21270P1-RELATED"/>
    <property type="match status" value="1"/>
</dbReference>
<dbReference type="InterPro" id="IPR057244">
    <property type="entry name" value="GAIN_B"/>
</dbReference>
<dbReference type="InterPro" id="IPR032471">
    <property type="entry name" value="AGRL2-4_GAIN_subdom_A"/>
</dbReference>
<dbReference type="InterPro" id="IPR017983">
    <property type="entry name" value="GPCR_2_secretin-like_CS"/>
</dbReference>
<dbReference type="SMART" id="SM00303">
    <property type="entry name" value="GPS"/>
    <property type="match status" value="1"/>
</dbReference>
<feature type="region of interest" description="Disordered" evidence="15">
    <location>
        <begin position="1218"/>
        <end position="1239"/>
    </location>
</feature>
<feature type="compositionally biased region" description="Basic and acidic residues" evidence="15">
    <location>
        <begin position="1389"/>
        <end position="1416"/>
    </location>
</feature>
<feature type="compositionally biased region" description="Acidic residues" evidence="15">
    <location>
        <begin position="1510"/>
        <end position="1520"/>
    </location>
</feature>
<feature type="transmembrane region" description="Helical" evidence="16">
    <location>
        <begin position="901"/>
        <end position="924"/>
    </location>
</feature>
<dbReference type="InterPro" id="IPR036445">
    <property type="entry name" value="GPCR_2_extracell_dom_sf"/>
</dbReference>
<dbReference type="SMART" id="SM00409">
    <property type="entry name" value="IG"/>
    <property type="match status" value="2"/>
</dbReference>
<evidence type="ECO:0000256" key="15">
    <source>
        <dbReference type="SAM" id="MobiDB-lite"/>
    </source>
</evidence>
<evidence type="ECO:0000256" key="9">
    <source>
        <dbReference type="ARBA" id="ARBA00023040"/>
    </source>
</evidence>
<dbReference type="InterPro" id="IPR057774">
    <property type="entry name" value="D8C_UMOD/GP2/OIT3-like"/>
</dbReference>
<dbReference type="InterPro" id="IPR000832">
    <property type="entry name" value="GPCR_2_secretin-like"/>
</dbReference>
<dbReference type="PROSITE" id="PS00650">
    <property type="entry name" value="G_PROTEIN_RECEP_F2_2"/>
    <property type="match status" value="1"/>
</dbReference>
<dbReference type="InterPro" id="IPR013783">
    <property type="entry name" value="Ig-like_fold"/>
</dbReference>
<evidence type="ECO:0000256" key="2">
    <source>
        <dbReference type="ARBA" id="ARBA00007343"/>
    </source>
</evidence>
<comment type="caution">
    <text evidence="21">The sequence shown here is derived from an EMBL/GenBank/DDBJ whole genome shotgun (WGS) entry which is preliminary data.</text>
</comment>
<dbReference type="SMART" id="SM00408">
    <property type="entry name" value="IGc2"/>
    <property type="match status" value="1"/>
</dbReference>
<dbReference type="InterPro" id="IPR036179">
    <property type="entry name" value="Ig-like_dom_sf"/>
</dbReference>
<dbReference type="PROSITE" id="PS50261">
    <property type="entry name" value="G_PROTEIN_RECEP_F2_4"/>
    <property type="match status" value="1"/>
</dbReference>
<dbReference type="SMART" id="SM00008">
    <property type="entry name" value="HormR"/>
    <property type="match status" value="1"/>
</dbReference>
<dbReference type="Pfam" id="PF13385">
    <property type="entry name" value="Laminin_G_3"/>
    <property type="match status" value="1"/>
</dbReference>
<name>A0ABN8NP22_9CNID</name>
<dbReference type="Gene3D" id="2.60.220.50">
    <property type="match status" value="1"/>
</dbReference>
<feature type="non-terminal residue" evidence="21">
    <location>
        <position position="1"/>
    </location>
</feature>
<evidence type="ECO:0000256" key="7">
    <source>
        <dbReference type="ARBA" id="ARBA00022737"/>
    </source>
</evidence>
<evidence type="ECO:0000256" key="5">
    <source>
        <dbReference type="ARBA" id="ARBA00022692"/>
    </source>
</evidence>
<dbReference type="InterPro" id="IPR017981">
    <property type="entry name" value="GPCR_2-like_7TM"/>
</dbReference>
<dbReference type="InterPro" id="IPR003599">
    <property type="entry name" value="Ig_sub"/>
</dbReference>
<comment type="subcellular location">
    <subcellularLocation>
        <location evidence="1">Cell membrane</location>
        <topology evidence="1">Multi-pass membrane protein</topology>
    </subcellularLocation>
</comment>
<dbReference type="Pfam" id="PF01825">
    <property type="entry name" value="GPS"/>
    <property type="match status" value="1"/>
</dbReference>
<evidence type="ECO:0000256" key="16">
    <source>
        <dbReference type="SAM" id="Phobius"/>
    </source>
</evidence>
<feature type="domain" description="G-protein coupled receptors family 2 profile 2" evidence="19">
    <location>
        <begin position="899"/>
        <end position="1140"/>
    </location>
</feature>
<dbReference type="Gene3D" id="1.20.1070.10">
    <property type="entry name" value="Rhodopsin 7-helix transmembrane proteins"/>
    <property type="match status" value="1"/>
</dbReference>
<feature type="transmembrane region" description="Helical" evidence="16">
    <location>
        <begin position="1003"/>
        <end position="1024"/>
    </location>
</feature>
<dbReference type="InterPro" id="IPR013320">
    <property type="entry name" value="ConA-like_dom_sf"/>
</dbReference>
<keyword evidence="7" id="KW-0677">Repeat</keyword>
<dbReference type="Pfam" id="PF16489">
    <property type="entry name" value="GAIN"/>
    <property type="match status" value="1"/>
</dbReference>
<feature type="domain" description="GAIN-B" evidence="17">
    <location>
        <begin position="723"/>
        <end position="890"/>
    </location>
</feature>
<dbReference type="InterPro" id="IPR001879">
    <property type="entry name" value="GPCR_2_extracellular_dom"/>
</dbReference>
<dbReference type="Pfam" id="PF23283">
    <property type="entry name" value="D8C_UMOD"/>
    <property type="match status" value="1"/>
</dbReference>
<feature type="compositionally biased region" description="Basic and acidic residues" evidence="15">
    <location>
        <begin position="1373"/>
        <end position="1382"/>
    </location>
</feature>
<feature type="compositionally biased region" description="Polar residues" evidence="15">
    <location>
        <begin position="1222"/>
        <end position="1237"/>
    </location>
</feature>
<dbReference type="PRINTS" id="PR00249">
    <property type="entry name" value="GPCRSECRETIN"/>
</dbReference>
<evidence type="ECO:0000313" key="22">
    <source>
        <dbReference type="Proteomes" id="UP001159405"/>
    </source>
</evidence>
<dbReference type="PROSITE" id="PS50835">
    <property type="entry name" value="IG_LIKE"/>
    <property type="match status" value="1"/>
</dbReference>
<dbReference type="InterPro" id="IPR000203">
    <property type="entry name" value="GPS"/>
</dbReference>
<keyword evidence="13" id="KW-0325">Glycoprotein</keyword>
<dbReference type="InterPro" id="IPR007110">
    <property type="entry name" value="Ig-like_dom"/>
</dbReference>
<keyword evidence="11" id="KW-1015">Disulfide bond</keyword>
<sequence length="1527" mass="168091">ILVPEPVVFYPLNKQFGTADVMRRSQITGRSNNVSLTTGPFNTTDGAYEFWGDENSYIEFPNGDNLLDVHNSISLMCWVRPEGNDGPLFQYNRYPLNWGVHIWINKGKFFNRIIEANYDNLEIPIVSKRRLERGKWVHVAATYNHITRNNSIYVNGILNATQNIGTGFRIAAEGKVRMGSVRVDRRRFLRAAVSHMEVYNFSLNVNQIRAVMNKECFDHKFLNESDRGITYSNSSLVLCDEKLSGWHRYVGEAGNQMPETCVERHRCGTESPGWLNAAHPSVADGAIQAKVCFHGSSGCCEWSTNVTVRNCGEFYVYNFHPTPNCSLRYCGNVKPTQAPPPPPTTSSSIGGMLGLNLNASKSMLKVGSVIVINCTVIGGPISLNITWFKEGEKIVLSHRRKINTDDEHQSRLTIRNVMAQDEGEYHCQASTEKGNISKSLTILVEPVLAINPLVTTKRVGEQVTFICNVSSGLSNITNLSLVEVTKVNSKPSYQKVSVPITNLQIPEGSERHVRQFICETKYQQKKFKSELAELIIVKLDSPECPKDTLGGVEWSPTAGGSKDIKPCPNGALGTATRTCAEKGIWASANFTGCSSVEFNKLADAMATISGGFQSDLTVQEVLSKLSNATQPTQVPLGSPRVYGGDLVIAVDILVKISQYDREKVSSRDDFDNFAHVASNLLETTNSETWKELEEAGKDRSKILVKAMDAYGLAVAATLNGSTKPVVAQTQNLLMRIDRVKMDSQGLKIAYNQSSIYLPSQAFSSSEDSSVVTIVFLTLNEVLSLPKESQNDEGNAISPDTTVISSTVDPKLPDVFKKPVKIVLRNTKINTSSESDAIPQGKCVFWRPDESAIWNTSGCRLVPSESNVTMTTCECDHLTIFAALMDPYDSTVSESDRKALEIISIVGCSISLLAVLITMAVTLFFWRVIKSPRSKVLLNLCTAIAASCTLVIFEGLARNTAGCPVLAALLHYVLLALFSWMLCEGVLHYILIIKVFGGGSGTKVRYFCLFAWGCPAVVVAVSLAITRAKGYGSSGTCWLDVDSGLIWAFIGPALLVILINAFVFILVMYRMMGTKFIQDKTQIEKVKAGIKASVVILPLLGLTWLFGLLGFSLDTIAFKYIFAVFNSLQGLMIFIFHCALNKEIRDAIKRKRARCNTGFSSGTLKTRASPSMMRSDLAVNQLALKNRPNRAQSIDSLSLANSTPEQSPKTSRLMLSAKAKKITPSSSANVTPDQSPKTSVHRLTAHYDDVTSVDVNLVMIVTQPKSSERKQTQRKRSMRSFGKKRQTSTKTKTSHEPLKTLEGSDKGVEDNENGIPSIIERLSAQGNRGSLETSAPDDGMLNQLYGKVGEEYDCHSDEHFAKENNACRSFKPFGAEKETKESEGEILQQQREDIELTVKEGVRKTSHESSFSKEPNKGTECGLINPACEENSSDSSPNSETGEETTSKDVQPLSSPGKPKKGKKAKKPEQGQVNQGVEGDEDFEPTAKTWDKIRRKISGNSSKGTRHEVLSDETSENEDEHMENNTSL</sequence>
<evidence type="ECO:0000256" key="8">
    <source>
        <dbReference type="ARBA" id="ARBA00022989"/>
    </source>
</evidence>
<keyword evidence="12" id="KW-0675">Receptor</keyword>
<organism evidence="21 22">
    <name type="scientific">Porites lobata</name>
    <dbReference type="NCBI Taxonomy" id="104759"/>
    <lineage>
        <taxon>Eukaryota</taxon>
        <taxon>Metazoa</taxon>
        <taxon>Cnidaria</taxon>
        <taxon>Anthozoa</taxon>
        <taxon>Hexacorallia</taxon>
        <taxon>Scleractinia</taxon>
        <taxon>Fungiina</taxon>
        <taxon>Poritidae</taxon>
        <taxon>Porites</taxon>
    </lineage>
</organism>
<dbReference type="SUPFAM" id="SSF49899">
    <property type="entry name" value="Concanavalin A-like lectins/glucanases"/>
    <property type="match status" value="1"/>
</dbReference>
<evidence type="ECO:0000256" key="12">
    <source>
        <dbReference type="ARBA" id="ARBA00023170"/>
    </source>
</evidence>
<proteinExistence type="inferred from homology"/>
<dbReference type="PRINTS" id="PR01694">
    <property type="entry name" value="BAIPRECURSOR"/>
</dbReference>
<feature type="compositionally biased region" description="Low complexity" evidence="15">
    <location>
        <begin position="1428"/>
        <end position="1439"/>
    </location>
</feature>
<dbReference type="InterPro" id="IPR046338">
    <property type="entry name" value="GAIN_dom_sf"/>
</dbReference>
<dbReference type="InterPro" id="IPR013098">
    <property type="entry name" value="Ig_I-set"/>
</dbReference>
<evidence type="ECO:0000256" key="1">
    <source>
        <dbReference type="ARBA" id="ARBA00004651"/>
    </source>
</evidence>
<feature type="transmembrane region" description="Helical" evidence="16">
    <location>
        <begin position="968"/>
        <end position="991"/>
    </location>
</feature>